<dbReference type="Gene3D" id="3.40.50.300">
    <property type="entry name" value="P-loop containing nucleotide triphosphate hydrolases"/>
    <property type="match status" value="1"/>
</dbReference>
<name>A0ABV6IU05_9PROT</name>
<keyword evidence="4" id="KW-1185">Reference proteome</keyword>
<dbReference type="PANTHER" id="PTHR43384">
    <property type="entry name" value="SEPTUM SITE-DETERMINING PROTEIN MIND HOMOLOG, CHLOROPLASTIC-RELATED"/>
    <property type="match status" value="1"/>
</dbReference>
<organism evidence="3 4">
    <name type="scientific">Muricoccus vinaceus</name>
    <dbReference type="NCBI Taxonomy" id="424704"/>
    <lineage>
        <taxon>Bacteria</taxon>
        <taxon>Pseudomonadati</taxon>
        <taxon>Pseudomonadota</taxon>
        <taxon>Alphaproteobacteria</taxon>
        <taxon>Acetobacterales</taxon>
        <taxon>Roseomonadaceae</taxon>
        <taxon>Muricoccus</taxon>
    </lineage>
</organism>
<evidence type="ECO:0000256" key="2">
    <source>
        <dbReference type="ARBA" id="ARBA00022840"/>
    </source>
</evidence>
<protein>
    <submittedName>
        <fullName evidence="3">CpaE family protein</fullName>
    </submittedName>
</protein>
<accession>A0ABV6IU05</accession>
<dbReference type="Proteomes" id="UP001589789">
    <property type="component" value="Unassembled WGS sequence"/>
</dbReference>
<dbReference type="Gene3D" id="3.40.50.2300">
    <property type="match status" value="1"/>
</dbReference>
<evidence type="ECO:0000313" key="3">
    <source>
        <dbReference type="EMBL" id="MFC0387098.1"/>
    </source>
</evidence>
<dbReference type="InterPro" id="IPR050625">
    <property type="entry name" value="ParA/MinD_ATPase"/>
</dbReference>
<dbReference type="InterPro" id="IPR027417">
    <property type="entry name" value="P-loop_NTPase"/>
</dbReference>
<keyword evidence="1" id="KW-0547">Nucleotide-binding</keyword>
<evidence type="ECO:0000256" key="1">
    <source>
        <dbReference type="ARBA" id="ARBA00022741"/>
    </source>
</evidence>
<dbReference type="PANTHER" id="PTHR43384:SF6">
    <property type="entry name" value="SEPTUM SITE-DETERMINING PROTEIN MIND HOMOLOG, CHLOROPLASTIC"/>
    <property type="match status" value="1"/>
</dbReference>
<evidence type="ECO:0000313" key="4">
    <source>
        <dbReference type="Proteomes" id="UP001589789"/>
    </source>
</evidence>
<proteinExistence type="predicted"/>
<dbReference type="SUPFAM" id="SSF52540">
    <property type="entry name" value="P-loop containing nucleoside triphosphate hydrolases"/>
    <property type="match status" value="1"/>
</dbReference>
<sequence length="413" mass="43376">MRADFPRHEFPREAADLSRGSRVGGDRAAFLAFVQDEASEAAIRGGLADWGGGVALRRGGIATAIKALEREATPHVLLVDIAGIDDPVEQLEALAGICTPDVRVLVVGDNTEISFYRQLTRELGVAEYAHKPLTRDGTARLFGPFLAGGATESDATRRGGQVVSVCGARGGVGSTTVAVHLAMHLAEVSRGHVVLLDMHLRRGTTGLMFGVRPPPGLRVALENPERVDGLFLERCAVPIGDRLKLIAAEEPMDAMPTPSIEGVAGLIGLLRQRFNYVVVDLRMPPGPTERAVLAASRLLLTVMAPDVASIRATIAARKLVSGGAARMMTVLNRDGLTGGLKRKHVIEGLGTAPDVTIADLPKLLPRAANLGRPALAHSAALRRALAPVTEEIAAVHTAAPHAGLLARLLGGSA</sequence>
<dbReference type="RefSeq" id="WP_377052219.1">
    <property type="nucleotide sequence ID" value="NZ_JBHLVZ010000044.1"/>
</dbReference>
<comment type="caution">
    <text evidence="3">The sequence shown here is derived from an EMBL/GenBank/DDBJ whole genome shotgun (WGS) entry which is preliminary data.</text>
</comment>
<keyword evidence="2" id="KW-0067">ATP-binding</keyword>
<dbReference type="EMBL" id="JBHLVZ010000044">
    <property type="protein sequence ID" value="MFC0387098.1"/>
    <property type="molecule type" value="Genomic_DNA"/>
</dbReference>
<gene>
    <name evidence="3" type="ORF">ACFFIC_16285</name>
</gene>
<reference evidence="3 4" key="1">
    <citation type="submission" date="2024-09" db="EMBL/GenBank/DDBJ databases">
        <authorList>
            <person name="Sun Q."/>
            <person name="Mori K."/>
        </authorList>
    </citation>
    <scope>NUCLEOTIDE SEQUENCE [LARGE SCALE GENOMIC DNA]</scope>
    <source>
        <strain evidence="3 4">CCM 7468</strain>
    </source>
</reference>